<reference evidence="4 6" key="1">
    <citation type="submission" date="2016-06" db="EMBL/GenBank/DDBJ databases">
        <authorList>
            <person name="Kjaerup R.B."/>
            <person name="Dalgaard T.S."/>
            <person name="Juul-Madsen H.R."/>
        </authorList>
    </citation>
    <scope>NUCLEOTIDE SEQUENCE [LARGE SCALE GENOMIC DNA]</scope>
    <source>
        <strain evidence="4">Orrdi1</strain>
    </source>
</reference>
<evidence type="ECO:0000259" key="3">
    <source>
        <dbReference type="PROSITE" id="PS50075"/>
    </source>
</evidence>
<dbReference type="InterPro" id="IPR020806">
    <property type="entry name" value="PKS_PP-bd"/>
</dbReference>
<dbReference type="GO" id="GO:0031177">
    <property type="term" value="F:phosphopantetheine binding"/>
    <property type="evidence" value="ECO:0007669"/>
    <property type="project" value="InterPro"/>
</dbReference>
<proteinExistence type="predicted"/>
<evidence type="ECO:0000313" key="6">
    <source>
        <dbReference type="Proteomes" id="UP000078558"/>
    </source>
</evidence>
<keyword evidence="1" id="KW-0596">Phosphopantetheine</keyword>
<dbReference type="EMBL" id="LT907988">
    <property type="protein sequence ID" value="SOE48526.1"/>
    <property type="molecule type" value="Genomic_DNA"/>
</dbReference>
<evidence type="ECO:0000313" key="5">
    <source>
        <dbReference type="EMBL" id="SOE48526.1"/>
    </source>
</evidence>
<feature type="domain" description="Carrier" evidence="3">
    <location>
        <begin position="6"/>
        <end position="85"/>
    </location>
</feature>
<evidence type="ECO:0000256" key="1">
    <source>
        <dbReference type="ARBA" id="ARBA00022450"/>
    </source>
</evidence>
<dbReference type="RefSeq" id="WP_067759724.1">
    <property type="nucleotide sequence ID" value="NZ_LT907988.1"/>
</dbReference>
<dbReference type="Pfam" id="PF00550">
    <property type="entry name" value="PP-binding"/>
    <property type="match status" value="1"/>
</dbReference>
<protein>
    <recommendedName>
        <fullName evidence="3">Carrier domain-containing protein</fullName>
    </recommendedName>
</protein>
<sequence length="93" mass="9798">MPASAADTTTLTSVLQEEIAAALGVPHAALQEPDTRTLRERGLTSLQAIRVQYRVEERSGVQLGLADLLDASDLPALAQRLAGAPTPALPLQE</sequence>
<keyword evidence="2" id="KW-0597">Phosphoprotein</keyword>
<dbReference type="InterPro" id="IPR009081">
    <property type="entry name" value="PP-bd_ACP"/>
</dbReference>
<evidence type="ECO:0000313" key="4">
    <source>
        <dbReference type="EMBL" id="SBT27699.1"/>
    </source>
</evidence>
<gene>
    <name evidence="4" type="ORF">ODI_00689</name>
    <name evidence="5" type="ORF">ODI_R1491</name>
</gene>
<reference evidence="5 6" key="2">
    <citation type="submission" date="2017-08" db="EMBL/GenBank/DDBJ databases">
        <authorList>
            <person name="de Groot N.N."/>
        </authorList>
    </citation>
    <scope>NUCLEOTIDE SEQUENCE [LARGE SCALE GENOMIC DNA]</scope>
    <source>
        <strain evidence="5">Orrdi1</strain>
    </source>
</reference>
<dbReference type="InterPro" id="IPR036736">
    <property type="entry name" value="ACP-like_sf"/>
</dbReference>
<accession>A0A1C3K852</accession>
<organism evidence="4 6">
    <name type="scientific">Orrella dioscoreae</name>
    <dbReference type="NCBI Taxonomy" id="1851544"/>
    <lineage>
        <taxon>Bacteria</taxon>
        <taxon>Pseudomonadati</taxon>
        <taxon>Pseudomonadota</taxon>
        <taxon>Betaproteobacteria</taxon>
        <taxon>Burkholderiales</taxon>
        <taxon>Alcaligenaceae</taxon>
        <taxon>Orrella</taxon>
    </lineage>
</organism>
<keyword evidence="6" id="KW-1185">Reference proteome</keyword>
<name>A0A1C3K852_9BURK</name>
<dbReference type="Gene3D" id="1.10.1200.10">
    <property type="entry name" value="ACP-like"/>
    <property type="match status" value="1"/>
</dbReference>
<dbReference type="STRING" id="1851544.ODI_00689"/>
<dbReference type="KEGG" id="odi:ODI_R1491"/>
<dbReference type="EMBL" id="FLRC01000055">
    <property type="protein sequence ID" value="SBT27699.1"/>
    <property type="molecule type" value="Genomic_DNA"/>
</dbReference>
<dbReference type="PROSITE" id="PS50075">
    <property type="entry name" value="CARRIER"/>
    <property type="match status" value="1"/>
</dbReference>
<evidence type="ECO:0000256" key="2">
    <source>
        <dbReference type="ARBA" id="ARBA00022553"/>
    </source>
</evidence>
<dbReference type="Proteomes" id="UP000078558">
    <property type="component" value="Chromosome I"/>
</dbReference>
<dbReference type="AlphaFoldDB" id="A0A1C3K852"/>
<dbReference type="SUPFAM" id="SSF47336">
    <property type="entry name" value="ACP-like"/>
    <property type="match status" value="1"/>
</dbReference>
<dbReference type="SMART" id="SM00823">
    <property type="entry name" value="PKS_PP"/>
    <property type="match status" value="1"/>
</dbReference>